<gene>
    <name evidence="6" type="ORF">KUCA_T00006060001</name>
</gene>
<dbReference type="InterPro" id="IPR036864">
    <property type="entry name" value="Zn2-C6_fun-type_DNA-bd_sf"/>
</dbReference>
<dbReference type="InterPro" id="IPR050675">
    <property type="entry name" value="OAF3"/>
</dbReference>
<dbReference type="EMBL" id="HG793131">
    <property type="protein sequence ID" value="CDK30065.1"/>
    <property type="molecule type" value="Genomic_DNA"/>
</dbReference>
<dbReference type="PROSITE" id="PS00463">
    <property type="entry name" value="ZN2_CY6_FUNGAL_1"/>
    <property type="match status" value="1"/>
</dbReference>
<name>W6MY59_9ASCO</name>
<dbReference type="SUPFAM" id="SSF57701">
    <property type="entry name" value="Zn2/Cys6 DNA-binding domain"/>
    <property type="match status" value="1"/>
</dbReference>
<dbReference type="SMART" id="SM00066">
    <property type="entry name" value="GAL4"/>
    <property type="match status" value="1"/>
</dbReference>
<dbReference type="HOGENOM" id="CLU_009030_1_0_1"/>
<keyword evidence="2" id="KW-0238">DNA-binding</keyword>
<dbReference type="InterPro" id="IPR001138">
    <property type="entry name" value="Zn2Cys6_DnaBD"/>
</dbReference>
<reference evidence="6" key="1">
    <citation type="submission" date="2013-12" db="EMBL/GenBank/DDBJ databases">
        <authorList>
            <person name="Genoscope - CEA"/>
        </authorList>
    </citation>
    <scope>NUCLEOTIDE SEQUENCE</scope>
    <source>
        <strain evidence="6">CBS 1993</strain>
    </source>
</reference>
<evidence type="ECO:0000259" key="5">
    <source>
        <dbReference type="PROSITE" id="PS50048"/>
    </source>
</evidence>
<proteinExistence type="predicted"/>
<reference evidence="6" key="2">
    <citation type="submission" date="2014-02" db="EMBL/GenBank/DDBJ databases">
        <title>Complete DNA sequence of /Kuraishia capsulata/ illustrates novel genomic features among budding yeasts (/Saccharomycotina/).</title>
        <authorList>
            <person name="Morales L."/>
            <person name="Noel B."/>
            <person name="Porcel B."/>
            <person name="Marcet-Houben M."/>
            <person name="Hullo M-F."/>
            <person name="Sacerdot C."/>
            <person name="Tekaia F."/>
            <person name="Leh-Louis V."/>
            <person name="Despons L."/>
            <person name="Khanna V."/>
            <person name="Aury J-M."/>
            <person name="Barbe V."/>
            <person name="Couloux A."/>
            <person name="Labadie K."/>
            <person name="Pelletier E."/>
            <person name="Souciet J-L."/>
            <person name="Boekhout T."/>
            <person name="Gabaldon T."/>
            <person name="Wincker P."/>
            <person name="Dujon B."/>
        </authorList>
    </citation>
    <scope>NUCLEOTIDE SEQUENCE</scope>
    <source>
        <strain evidence="6">CBS 1993</strain>
    </source>
</reference>
<keyword evidence="7" id="KW-1185">Reference proteome</keyword>
<dbReference type="GeneID" id="34523431"/>
<accession>W6MY59</accession>
<evidence type="ECO:0000256" key="1">
    <source>
        <dbReference type="ARBA" id="ARBA00023015"/>
    </source>
</evidence>
<dbReference type="PANTHER" id="PTHR31069:SF32">
    <property type="entry name" value="ARGININE METABOLISM REGULATION PROTEIN II"/>
    <property type="match status" value="1"/>
</dbReference>
<dbReference type="PANTHER" id="PTHR31069">
    <property type="entry name" value="OLEATE-ACTIVATED TRANSCRIPTION FACTOR 1-RELATED"/>
    <property type="match status" value="1"/>
</dbReference>
<feature type="domain" description="Zn(2)-C6 fungal-type" evidence="5">
    <location>
        <begin position="14"/>
        <end position="42"/>
    </location>
</feature>
<dbReference type="RefSeq" id="XP_022462043.1">
    <property type="nucleotide sequence ID" value="XM_022605440.1"/>
</dbReference>
<keyword evidence="1" id="KW-0805">Transcription regulation</keyword>
<dbReference type="AlphaFoldDB" id="W6MY59"/>
<dbReference type="GO" id="GO:0008270">
    <property type="term" value="F:zinc ion binding"/>
    <property type="evidence" value="ECO:0007669"/>
    <property type="project" value="InterPro"/>
</dbReference>
<dbReference type="GO" id="GO:0003677">
    <property type="term" value="F:DNA binding"/>
    <property type="evidence" value="ECO:0007669"/>
    <property type="project" value="UniProtKB-KW"/>
</dbReference>
<dbReference type="STRING" id="1382522.W6MY59"/>
<dbReference type="CDD" id="cd00067">
    <property type="entry name" value="GAL4"/>
    <property type="match status" value="1"/>
</dbReference>
<keyword evidence="3" id="KW-0804">Transcription</keyword>
<evidence type="ECO:0000313" key="6">
    <source>
        <dbReference type="EMBL" id="CDK30065.1"/>
    </source>
</evidence>
<organism evidence="6 7">
    <name type="scientific">Kuraishia capsulata CBS 1993</name>
    <dbReference type="NCBI Taxonomy" id="1382522"/>
    <lineage>
        <taxon>Eukaryota</taxon>
        <taxon>Fungi</taxon>
        <taxon>Dikarya</taxon>
        <taxon>Ascomycota</taxon>
        <taxon>Saccharomycotina</taxon>
        <taxon>Pichiomycetes</taxon>
        <taxon>Pichiales</taxon>
        <taxon>Pichiaceae</taxon>
        <taxon>Kuraishia</taxon>
    </lineage>
</organism>
<evidence type="ECO:0000256" key="4">
    <source>
        <dbReference type="ARBA" id="ARBA00023242"/>
    </source>
</evidence>
<dbReference type="GO" id="GO:0000981">
    <property type="term" value="F:DNA-binding transcription factor activity, RNA polymerase II-specific"/>
    <property type="evidence" value="ECO:0007669"/>
    <property type="project" value="InterPro"/>
</dbReference>
<evidence type="ECO:0000256" key="2">
    <source>
        <dbReference type="ARBA" id="ARBA00023125"/>
    </source>
</evidence>
<evidence type="ECO:0000313" key="7">
    <source>
        <dbReference type="Proteomes" id="UP000019384"/>
    </source>
</evidence>
<protein>
    <recommendedName>
        <fullName evidence="5">Zn(2)-C6 fungal-type domain-containing protein</fullName>
    </recommendedName>
</protein>
<dbReference type="PROSITE" id="PS50048">
    <property type="entry name" value="ZN2_CY6_FUNGAL_2"/>
    <property type="match status" value="1"/>
</dbReference>
<dbReference type="Gene3D" id="4.10.240.10">
    <property type="entry name" value="Zn(2)-C6 fungal-type DNA-binding domain"/>
    <property type="match status" value="1"/>
</dbReference>
<evidence type="ECO:0000256" key="3">
    <source>
        <dbReference type="ARBA" id="ARBA00023163"/>
    </source>
</evidence>
<sequence>MAPSSKKKRRTLTGCWTCRLRKVKCDSGRPFCKRCEKARVQCQGYDIKLNWLVPLSIALDGSFQQLDGFTSNANDIEILKRGKIDFVKFPPSMTYRSIEIDSIMESLSEEQMIHAHSKLKRIGPFAVFRLVETGRNISDRGHLVTHSGTPTPINYDQVQINSLSNVTSVKEDSVWIDPSLLTAAQLTYRALTGISVPSEVSLHRLKQVLFSRYYDKEETRSIRYFSKLKQKERSTGVKKCLIELLIDSDIPTPQILDGDSTELFHKVISCKSIQSLVLYFTQNARQLLLVCFENGFIQKSLIPIVLKFLGEALIDFNDQTIDDQTHNHPKSLRMCCVMQCVAMAAAFKSYSSSEDLSATETEKYLGICFRARSAALLLISSFFVSPINSSMEGNTNGAMDKNLIEMFLHKDLVKELTTSLLLQYFLDSHLDAIVNYGSIFKALEQITASLSSHPLSTENDWTSKYQKDKSLQNILRWATYVWEIHRSTSTIDLQNYSVDGDDYADILDHNYNLVEFSAFYDKETPPENTKIHIKPISSAEVSEDDDFSSNGETPPKRFAIQFNYDESSDSEGEETEDLSDSADVRNHSGKNFGVIMDKDHASEFPSLGAGLSQSDISSIELLCGVPRSLLILLNKCSTLANHRNFFMRKNLHPRNFPKICCDIEEELKNWRLDWDLLIADGEMKEDMTENTIRYKSRLHEVMFHSAMCFHDSLVVYFYRLLKDISPALLRSRVESCIDHLEKLTSLSEDTDHNMQLNPSRHFWPFFICGCDAIGPSVQQRYLALFERWRSTKWIGKQIMLEVWRSRSESDEEKSWIDVIKDWKFTTYH</sequence>
<keyword evidence="4" id="KW-0539">Nucleus</keyword>
<dbReference type="Pfam" id="PF11951">
    <property type="entry name" value="Fungal_trans_2"/>
    <property type="match status" value="1"/>
</dbReference>
<dbReference type="Proteomes" id="UP000019384">
    <property type="component" value="Unassembled WGS sequence"/>
</dbReference>
<dbReference type="OrthoDB" id="3477330at2759"/>
<dbReference type="Pfam" id="PF00172">
    <property type="entry name" value="Zn_clus"/>
    <property type="match status" value="1"/>
</dbReference>
<dbReference type="InterPro" id="IPR021858">
    <property type="entry name" value="Fun_TF"/>
</dbReference>